<evidence type="ECO:0000313" key="3">
    <source>
        <dbReference type="EMBL" id="ABL69714.1"/>
    </source>
</evidence>
<organism evidence="3 4">
    <name type="scientific">Paracoccus denitrificans (strain Pd 1222)</name>
    <dbReference type="NCBI Taxonomy" id="318586"/>
    <lineage>
        <taxon>Bacteria</taxon>
        <taxon>Pseudomonadati</taxon>
        <taxon>Pseudomonadota</taxon>
        <taxon>Alphaproteobacteria</taxon>
        <taxon>Rhodobacterales</taxon>
        <taxon>Paracoccaceae</taxon>
        <taxon>Paracoccus</taxon>
    </lineage>
</organism>
<dbReference type="CDD" id="cd00586">
    <property type="entry name" value="4HBT"/>
    <property type="match status" value="1"/>
</dbReference>
<dbReference type="Pfam" id="PF13279">
    <property type="entry name" value="4HBT_2"/>
    <property type="match status" value="1"/>
</dbReference>
<proteinExistence type="inferred from homology"/>
<dbReference type="InterPro" id="IPR050563">
    <property type="entry name" value="4-hydroxybenzoyl-CoA_TE"/>
</dbReference>
<dbReference type="STRING" id="318586.Pden_1614"/>
<sequence length="149" mass="17385">MSDTPNRPEDAMDEKPFETQIEVRYRDTDSMGHVSSPIYYDYLQSAYLEYMHGLLDLPKNRKLPHIMVRTSCEYVSQAVYGDRIAILSRVTRFGNKSFEMEHVMQLADDSRREVARANSTHVMFDYESQQTYPVPEEFKAAVARYQGRA</sequence>
<dbReference type="GO" id="GO:0047617">
    <property type="term" value="F:fatty acyl-CoA hydrolase activity"/>
    <property type="evidence" value="ECO:0007669"/>
    <property type="project" value="TreeGrafter"/>
</dbReference>
<dbReference type="AlphaFoldDB" id="A1B2H0"/>
<accession>A1B2H0</accession>
<reference evidence="4" key="1">
    <citation type="submission" date="2006-12" db="EMBL/GenBank/DDBJ databases">
        <title>Complete sequence of chromosome 1 of Paracoccus denitrificans PD1222.</title>
        <authorList>
            <person name="Copeland A."/>
            <person name="Lucas S."/>
            <person name="Lapidus A."/>
            <person name="Barry K."/>
            <person name="Detter J.C."/>
            <person name="Glavina del Rio T."/>
            <person name="Hammon N."/>
            <person name="Israni S."/>
            <person name="Dalin E."/>
            <person name="Tice H."/>
            <person name="Pitluck S."/>
            <person name="Munk A.C."/>
            <person name="Brettin T."/>
            <person name="Bruce D."/>
            <person name="Han C."/>
            <person name="Tapia R."/>
            <person name="Gilna P."/>
            <person name="Schmutz J."/>
            <person name="Larimer F."/>
            <person name="Land M."/>
            <person name="Hauser L."/>
            <person name="Kyrpides N."/>
            <person name="Lykidis A."/>
            <person name="Spiro S."/>
            <person name="Richardson D.J."/>
            <person name="Moir J.W.B."/>
            <person name="Ferguson S.J."/>
            <person name="van Spanning R.J.M."/>
            <person name="Richardson P."/>
        </authorList>
    </citation>
    <scope>NUCLEOTIDE SEQUENCE [LARGE SCALE GENOMIC DNA]</scope>
    <source>
        <strain evidence="4">Pd 1222</strain>
    </source>
</reference>
<protein>
    <submittedName>
        <fullName evidence="3">Thioesterase superfamily protein</fullName>
    </submittedName>
</protein>
<dbReference type="EnsemblBacteria" id="ABL69714">
    <property type="protein sequence ID" value="ABL69714"/>
    <property type="gene ID" value="Pden_1614"/>
</dbReference>
<dbReference type="SUPFAM" id="SSF54637">
    <property type="entry name" value="Thioesterase/thiol ester dehydrase-isomerase"/>
    <property type="match status" value="1"/>
</dbReference>
<dbReference type="Gene3D" id="3.10.129.10">
    <property type="entry name" value="Hotdog Thioesterase"/>
    <property type="match status" value="1"/>
</dbReference>
<dbReference type="KEGG" id="pde:Pden_1614"/>
<evidence type="ECO:0000256" key="2">
    <source>
        <dbReference type="ARBA" id="ARBA00022801"/>
    </source>
</evidence>
<evidence type="ECO:0000256" key="1">
    <source>
        <dbReference type="ARBA" id="ARBA00005953"/>
    </source>
</evidence>
<gene>
    <name evidence="3" type="ordered locus">Pden_1614</name>
</gene>
<dbReference type="PANTHER" id="PTHR31793">
    <property type="entry name" value="4-HYDROXYBENZOYL-COA THIOESTERASE FAMILY MEMBER"/>
    <property type="match status" value="1"/>
</dbReference>
<dbReference type="PANTHER" id="PTHR31793:SF27">
    <property type="entry name" value="NOVEL THIOESTERASE SUPERFAMILY DOMAIN AND SAPOSIN A-TYPE DOMAIN CONTAINING PROTEIN (0610012H03RIK)"/>
    <property type="match status" value="1"/>
</dbReference>
<dbReference type="HOGENOM" id="CLU_101141_2_3_5"/>
<name>A1B2H0_PARDP</name>
<dbReference type="EMBL" id="CP000489">
    <property type="protein sequence ID" value="ABL69714.1"/>
    <property type="molecule type" value="Genomic_DNA"/>
</dbReference>
<comment type="similarity">
    <text evidence="1">Belongs to the 4-hydroxybenzoyl-CoA thioesterase family.</text>
</comment>
<evidence type="ECO:0000313" key="4">
    <source>
        <dbReference type="Proteomes" id="UP000000361"/>
    </source>
</evidence>
<dbReference type="eggNOG" id="COG0824">
    <property type="taxonomic scope" value="Bacteria"/>
</dbReference>
<keyword evidence="2" id="KW-0378">Hydrolase</keyword>
<keyword evidence="4" id="KW-1185">Reference proteome</keyword>
<dbReference type="Proteomes" id="UP000000361">
    <property type="component" value="Chromosome 1"/>
</dbReference>
<dbReference type="InterPro" id="IPR029069">
    <property type="entry name" value="HotDog_dom_sf"/>
</dbReference>